<reference evidence="2 3" key="1">
    <citation type="submission" date="2016-08" db="EMBL/GenBank/DDBJ databases">
        <authorList>
            <person name="Loux V."/>
            <person name="Rue O."/>
        </authorList>
    </citation>
    <scope>NUCLEOTIDE SEQUENCE [LARGE SCALE GENOMIC DNA]</scope>
    <source>
        <strain evidence="2 3">AFSSA_08CEB44bac</strain>
    </source>
</reference>
<keyword evidence="2" id="KW-0687">Ribonucleoprotein</keyword>
<dbReference type="EMBL" id="FMIK01000019">
    <property type="protein sequence ID" value="SCL88249.1"/>
    <property type="molecule type" value="Genomic_DNA"/>
</dbReference>
<dbReference type="PROSITE" id="PS51257">
    <property type="entry name" value="PROKAR_LIPOPROTEIN"/>
    <property type="match status" value="1"/>
</dbReference>
<dbReference type="GO" id="GO:0005840">
    <property type="term" value="C:ribosome"/>
    <property type="evidence" value="ECO:0007669"/>
    <property type="project" value="UniProtKB-KW"/>
</dbReference>
<organism evidence="2 3">
    <name type="scientific">Bacillus cytotoxicus</name>
    <dbReference type="NCBI Taxonomy" id="580165"/>
    <lineage>
        <taxon>Bacteria</taxon>
        <taxon>Bacillati</taxon>
        <taxon>Bacillota</taxon>
        <taxon>Bacilli</taxon>
        <taxon>Bacillales</taxon>
        <taxon>Bacillaceae</taxon>
        <taxon>Bacillus</taxon>
        <taxon>Bacillus cereus group</taxon>
    </lineage>
</organism>
<proteinExistence type="predicted"/>
<dbReference type="InterPro" id="IPR058780">
    <property type="entry name" value="YhfM-like_dom"/>
</dbReference>
<gene>
    <name evidence="2" type="ORF">BCB44BAC_01306</name>
</gene>
<dbReference type="GeneID" id="33896518"/>
<accession>A0AAX2CEK5</accession>
<protein>
    <submittedName>
        <fullName evidence="2">Ribosomal protein L5 domain protein</fullName>
    </submittedName>
</protein>
<dbReference type="Proteomes" id="UP000242164">
    <property type="component" value="Unassembled WGS sequence"/>
</dbReference>
<evidence type="ECO:0000313" key="2">
    <source>
        <dbReference type="EMBL" id="SCL88249.1"/>
    </source>
</evidence>
<sequence length="280" mass="32970">MKRKYVLCLWIILLVSCSKIGQPKEKGQNEEMVSSVQESIKVTILQKGKIEKILKEEEAKRVVDIIHKAKKQEIIGSFGEPEYEIQIEKEGKKEIYRAWLRGESREGWLQNENGIYKIPKQETKQLLALLPMIHHNHIEGGSLAEVTKNDMQITAFHIKVDNNNAHYTIFYTISNSLYKALETEKEYYFQIVFPEKIQQIIGRKTSEMILGEQVREGYKQYEAHFIVPLNNVSISQQKAIEVYYDYYDLYMLNHNKERIGIFQNIIQIVKDYGEKMNFQR</sequence>
<keyword evidence="2" id="KW-0689">Ribosomal protein</keyword>
<dbReference type="RefSeq" id="WP_011984242.1">
    <property type="nucleotide sequence ID" value="NZ_CP024101.1"/>
</dbReference>
<dbReference type="AlphaFoldDB" id="A0AAX2CEK5"/>
<comment type="caution">
    <text evidence="2">The sequence shown here is derived from an EMBL/GenBank/DDBJ whole genome shotgun (WGS) entry which is preliminary data.</text>
</comment>
<dbReference type="Pfam" id="PF26353">
    <property type="entry name" value="YhfM"/>
    <property type="match status" value="1"/>
</dbReference>
<evidence type="ECO:0000313" key="3">
    <source>
        <dbReference type="Proteomes" id="UP000242164"/>
    </source>
</evidence>
<evidence type="ECO:0000259" key="1">
    <source>
        <dbReference type="Pfam" id="PF26353"/>
    </source>
</evidence>
<feature type="domain" description="YhfM-like" evidence="1">
    <location>
        <begin position="38"/>
        <end position="130"/>
    </location>
</feature>
<name>A0AAX2CEK5_9BACI</name>